<dbReference type="Proteomes" id="UP000578036">
    <property type="component" value="Unassembled WGS sequence"/>
</dbReference>
<proteinExistence type="predicted"/>
<protein>
    <submittedName>
        <fullName evidence="1">Uncharacterized protein</fullName>
    </submittedName>
</protein>
<evidence type="ECO:0000313" key="1">
    <source>
        <dbReference type="EMBL" id="MBB3008062.1"/>
    </source>
</evidence>
<accession>A0A7W4VAI7</accession>
<dbReference type="EMBL" id="JACHWF010000003">
    <property type="protein sequence ID" value="MBB3008062.1"/>
    <property type="molecule type" value="Genomic_DNA"/>
</dbReference>
<dbReference type="AlphaFoldDB" id="A0A7W4VAI7"/>
<keyword evidence="2" id="KW-1185">Reference proteome</keyword>
<comment type="caution">
    <text evidence="1">The sequence shown here is derived from an EMBL/GenBank/DDBJ whole genome shotgun (WGS) entry which is preliminary data.</text>
</comment>
<organism evidence="1 2">
    <name type="scientific">Cupriavidus alkaliphilus</name>
    <dbReference type="NCBI Taxonomy" id="942866"/>
    <lineage>
        <taxon>Bacteria</taxon>
        <taxon>Pseudomonadati</taxon>
        <taxon>Pseudomonadota</taxon>
        <taxon>Betaproteobacteria</taxon>
        <taxon>Burkholderiales</taxon>
        <taxon>Burkholderiaceae</taxon>
        <taxon>Cupriavidus</taxon>
    </lineage>
</organism>
<reference evidence="1 2" key="1">
    <citation type="submission" date="2020-08" db="EMBL/GenBank/DDBJ databases">
        <title>Genomic Encyclopedia of Type Strains, Phase IV (KMG-V): Genome sequencing to study the core and pangenomes of soil and plant-associated prokaryotes.</title>
        <authorList>
            <person name="Whitman W."/>
        </authorList>
    </citation>
    <scope>NUCLEOTIDE SEQUENCE [LARGE SCALE GENOMIC DNA]</scope>
    <source>
        <strain evidence="1 2">SLV-2362</strain>
    </source>
</reference>
<name>A0A7W4VAI7_9BURK</name>
<sequence length="180" mass="19360">MPFFSTTTLRADRASLLATLAFRELLATGLAAVFFSALADWACFLVVFCVDAALVAASATGTATIDTDTSTAAATADKGVEPKNLEKMESDRNMIRSAHRNGASVGNKEIVSKIKDLQTLLKVRFTYISTLRKKFAMHHVCDRTPAGWTQAQSGSPLLPLRSDEANTHSRCCLSASIVTC</sequence>
<gene>
    <name evidence="1" type="ORF">FHX61_002715</name>
</gene>
<evidence type="ECO:0000313" key="2">
    <source>
        <dbReference type="Proteomes" id="UP000578036"/>
    </source>
</evidence>